<organism evidence="2 3">
    <name type="scientific">Liparis tanakae</name>
    <name type="common">Tanaka's snailfish</name>
    <dbReference type="NCBI Taxonomy" id="230148"/>
    <lineage>
        <taxon>Eukaryota</taxon>
        <taxon>Metazoa</taxon>
        <taxon>Chordata</taxon>
        <taxon>Craniata</taxon>
        <taxon>Vertebrata</taxon>
        <taxon>Euteleostomi</taxon>
        <taxon>Actinopterygii</taxon>
        <taxon>Neopterygii</taxon>
        <taxon>Teleostei</taxon>
        <taxon>Neoteleostei</taxon>
        <taxon>Acanthomorphata</taxon>
        <taxon>Eupercaria</taxon>
        <taxon>Perciformes</taxon>
        <taxon>Cottioidei</taxon>
        <taxon>Cottales</taxon>
        <taxon>Liparidae</taxon>
        <taxon>Liparis</taxon>
    </lineage>
</organism>
<accession>A0A4Z2H313</accession>
<reference evidence="2 3" key="1">
    <citation type="submission" date="2019-03" db="EMBL/GenBank/DDBJ databases">
        <title>First draft genome of Liparis tanakae, snailfish: a comprehensive survey of snailfish specific genes.</title>
        <authorList>
            <person name="Kim W."/>
            <person name="Song I."/>
            <person name="Jeong J.-H."/>
            <person name="Kim D."/>
            <person name="Kim S."/>
            <person name="Ryu S."/>
            <person name="Song J.Y."/>
            <person name="Lee S.K."/>
        </authorList>
    </citation>
    <scope>NUCLEOTIDE SEQUENCE [LARGE SCALE GENOMIC DNA]</scope>
    <source>
        <tissue evidence="2">Muscle</tissue>
    </source>
</reference>
<dbReference type="EMBL" id="SRLO01000337">
    <property type="protein sequence ID" value="TNN60257.1"/>
    <property type="molecule type" value="Genomic_DNA"/>
</dbReference>
<keyword evidence="3" id="KW-1185">Reference proteome</keyword>
<dbReference type="AlphaFoldDB" id="A0A4Z2H313"/>
<feature type="compositionally biased region" description="Basic and acidic residues" evidence="1">
    <location>
        <begin position="1"/>
        <end position="14"/>
    </location>
</feature>
<feature type="region of interest" description="Disordered" evidence="1">
    <location>
        <begin position="1"/>
        <end position="44"/>
    </location>
</feature>
<gene>
    <name evidence="2" type="ORF">EYF80_029510</name>
</gene>
<proteinExistence type="predicted"/>
<dbReference type="Proteomes" id="UP000314294">
    <property type="component" value="Unassembled WGS sequence"/>
</dbReference>
<evidence type="ECO:0000256" key="1">
    <source>
        <dbReference type="SAM" id="MobiDB-lite"/>
    </source>
</evidence>
<evidence type="ECO:0000313" key="3">
    <source>
        <dbReference type="Proteomes" id="UP000314294"/>
    </source>
</evidence>
<evidence type="ECO:0000313" key="2">
    <source>
        <dbReference type="EMBL" id="TNN60257.1"/>
    </source>
</evidence>
<protein>
    <submittedName>
        <fullName evidence="2">Uncharacterized protein</fullName>
    </submittedName>
</protein>
<comment type="caution">
    <text evidence="2">The sequence shown here is derived from an EMBL/GenBank/DDBJ whole genome shotgun (WGS) entry which is preliminary data.</text>
</comment>
<sequence>MQNDMKDHGGENRRFLSSPAHNCTPTMPKMKKTKKHSASTLPSMGRVSRRRAYTAVLFASLLLRELLCAFDLLRCPEVIRILLCHPN</sequence>
<name>A0A4Z2H313_9TELE</name>